<dbReference type="Pfam" id="PF03704">
    <property type="entry name" value="BTAD"/>
    <property type="match status" value="1"/>
</dbReference>
<dbReference type="CDD" id="cd15831">
    <property type="entry name" value="BTAD"/>
    <property type="match status" value="1"/>
</dbReference>
<evidence type="ECO:0000256" key="6">
    <source>
        <dbReference type="SAM" id="MobiDB-lite"/>
    </source>
</evidence>
<dbReference type="InterPro" id="IPR011990">
    <property type="entry name" value="TPR-like_helical_dom_sf"/>
</dbReference>
<dbReference type="InterPro" id="IPR001867">
    <property type="entry name" value="OmpR/PhoB-type_DNA-bd"/>
</dbReference>
<dbReference type="SUPFAM" id="SSF52540">
    <property type="entry name" value="P-loop containing nucleoside triphosphate hydrolases"/>
    <property type="match status" value="1"/>
</dbReference>
<sequence length="596" mass="65449">MTDVFIGVLGELHVRVGGREMRIAGRKQQLLLTALALSSGAVVTVEELIDRLWDDNPPPSARSTLRGHVKRLRRLLRVPGGQPVVETANGGYRLRVDPEAIDLYRFRRLIGQTDAPKAVLAEAIDLWRGPALHGLGPSRWAEQTALGLEEEWLQAIERLSDLDIDTGAPEPATARLGHLLGDHPFRESLWYRFILALHRAGRGAEALNRFDEIRRHLADRLGVEPSAPLRDLHQEILASTQDRQTSVKPRPGPTEFVGRKKEIARLDELSERARIIVVDGGAGVGKSELVSRWADVASARFGDKVVRINLRGFHPEPPLSTNEALVELLCGLGVAADDVPADVPARTALLRAELSRTRTLVILDNALNGHQVRPLLGGSESLTIITSRGQLRGLVAREGACRLTVCPLDLSESRQLVTALVGRPMRTEELALVDELAELCAGMPLALRIAIEKLTRIPEMSLVRLVGELCDVNGRLDLLETGDDCTTSVRAVLSRSQRLLCASEVNLLHRLSCLRKSVFDVNDVMLLADVPPREARATLNKLVSLGFLEQRGLQTYRMHALQRAVAQETPGTVSVDGVQQPSPATRRPLASVQLDR</sequence>
<comment type="similarity">
    <text evidence="1">Belongs to the AfsR/DnrI/RedD regulatory family.</text>
</comment>
<evidence type="ECO:0000259" key="7">
    <source>
        <dbReference type="PROSITE" id="PS51755"/>
    </source>
</evidence>
<feature type="region of interest" description="Disordered" evidence="6">
    <location>
        <begin position="570"/>
        <end position="596"/>
    </location>
</feature>
<dbReference type="InterPro" id="IPR036388">
    <property type="entry name" value="WH-like_DNA-bd_sf"/>
</dbReference>
<dbReference type="InterPro" id="IPR051677">
    <property type="entry name" value="AfsR-DnrI-RedD_regulator"/>
</dbReference>
<dbReference type="SMART" id="SM01043">
    <property type="entry name" value="BTAD"/>
    <property type="match status" value="1"/>
</dbReference>
<evidence type="ECO:0000256" key="4">
    <source>
        <dbReference type="ARBA" id="ARBA00023163"/>
    </source>
</evidence>
<feature type="compositionally biased region" description="Polar residues" evidence="6">
    <location>
        <begin position="570"/>
        <end position="583"/>
    </location>
</feature>
<keyword evidence="9" id="KW-1185">Reference proteome</keyword>
<feature type="domain" description="OmpR/PhoB-type" evidence="7">
    <location>
        <begin position="1"/>
        <end position="96"/>
    </location>
</feature>
<dbReference type="SUPFAM" id="SSF48452">
    <property type="entry name" value="TPR-like"/>
    <property type="match status" value="1"/>
</dbReference>
<accession>A0ABX2FG27</accession>
<dbReference type="Gene3D" id="1.10.10.10">
    <property type="entry name" value="Winged helix-like DNA-binding domain superfamily/Winged helix DNA-binding domain"/>
    <property type="match status" value="1"/>
</dbReference>
<evidence type="ECO:0000256" key="3">
    <source>
        <dbReference type="ARBA" id="ARBA00023125"/>
    </source>
</evidence>
<evidence type="ECO:0000256" key="2">
    <source>
        <dbReference type="ARBA" id="ARBA00023015"/>
    </source>
</evidence>
<name>A0ABX2FG27_9PSEU</name>
<comment type="caution">
    <text evidence="8">The sequence shown here is derived from an EMBL/GenBank/DDBJ whole genome shotgun (WGS) entry which is preliminary data.</text>
</comment>
<dbReference type="PANTHER" id="PTHR35807">
    <property type="entry name" value="TRANSCRIPTIONAL REGULATOR REDD-RELATED"/>
    <property type="match status" value="1"/>
</dbReference>
<dbReference type="PRINTS" id="PR00364">
    <property type="entry name" value="DISEASERSIST"/>
</dbReference>
<dbReference type="EMBL" id="JAAATY010000037">
    <property type="protein sequence ID" value="NRN70332.1"/>
    <property type="molecule type" value="Genomic_DNA"/>
</dbReference>
<dbReference type="Gene3D" id="1.25.40.10">
    <property type="entry name" value="Tetratricopeptide repeat domain"/>
    <property type="match status" value="1"/>
</dbReference>
<evidence type="ECO:0000256" key="1">
    <source>
        <dbReference type="ARBA" id="ARBA00005820"/>
    </source>
</evidence>
<keyword evidence="3 5" id="KW-0238">DNA-binding</keyword>
<keyword evidence="4" id="KW-0804">Transcription</keyword>
<evidence type="ECO:0000256" key="5">
    <source>
        <dbReference type="PROSITE-ProRule" id="PRU01091"/>
    </source>
</evidence>
<dbReference type="RefSeq" id="WP_173141448.1">
    <property type="nucleotide sequence ID" value="NZ_CBCSGW010000021.1"/>
</dbReference>
<reference evidence="8 9" key="1">
    <citation type="submission" date="2020-01" db="EMBL/GenBank/DDBJ databases">
        <title>Kibdelosporangium persica a novel Actinomycetes from a hot desert in Iran.</title>
        <authorList>
            <person name="Safaei N."/>
            <person name="Zaburannyi N."/>
            <person name="Mueller R."/>
            <person name="Wink J."/>
        </authorList>
    </citation>
    <scope>NUCLEOTIDE SEQUENCE [LARGE SCALE GENOMIC DNA]</scope>
    <source>
        <strain evidence="8 9">4NS15</strain>
    </source>
</reference>
<dbReference type="PROSITE" id="PS51755">
    <property type="entry name" value="OMPR_PHOB"/>
    <property type="match status" value="1"/>
</dbReference>
<organism evidence="8 9">
    <name type="scientific">Kibdelosporangium persicum</name>
    <dbReference type="NCBI Taxonomy" id="2698649"/>
    <lineage>
        <taxon>Bacteria</taxon>
        <taxon>Bacillati</taxon>
        <taxon>Actinomycetota</taxon>
        <taxon>Actinomycetes</taxon>
        <taxon>Pseudonocardiales</taxon>
        <taxon>Pseudonocardiaceae</taxon>
        <taxon>Kibdelosporangium</taxon>
    </lineage>
</organism>
<protein>
    <recommendedName>
        <fullName evidence="7">OmpR/PhoB-type domain-containing protein</fullName>
    </recommendedName>
</protein>
<dbReference type="SUPFAM" id="SSF46894">
    <property type="entry name" value="C-terminal effector domain of the bipartite response regulators"/>
    <property type="match status" value="1"/>
</dbReference>
<proteinExistence type="inferred from homology"/>
<dbReference type="Pfam" id="PF00486">
    <property type="entry name" value="Trans_reg_C"/>
    <property type="match status" value="1"/>
</dbReference>
<gene>
    <name evidence="8" type="ORF">GC106_75970</name>
</gene>
<feature type="DNA-binding region" description="OmpR/PhoB-type" evidence="5">
    <location>
        <begin position="1"/>
        <end position="96"/>
    </location>
</feature>
<keyword evidence="2" id="KW-0805">Transcription regulation</keyword>
<dbReference type="PANTHER" id="PTHR35807:SF1">
    <property type="entry name" value="TRANSCRIPTIONAL REGULATOR REDD"/>
    <property type="match status" value="1"/>
</dbReference>
<evidence type="ECO:0000313" key="8">
    <source>
        <dbReference type="EMBL" id="NRN70332.1"/>
    </source>
</evidence>
<dbReference type="Proteomes" id="UP000763557">
    <property type="component" value="Unassembled WGS sequence"/>
</dbReference>
<dbReference type="SMART" id="SM00862">
    <property type="entry name" value="Trans_reg_C"/>
    <property type="match status" value="1"/>
</dbReference>
<dbReference type="InterPro" id="IPR005158">
    <property type="entry name" value="BTAD"/>
</dbReference>
<evidence type="ECO:0000313" key="9">
    <source>
        <dbReference type="Proteomes" id="UP000763557"/>
    </source>
</evidence>
<dbReference type="InterPro" id="IPR016032">
    <property type="entry name" value="Sig_transdc_resp-reg_C-effctor"/>
</dbReference>
<dbReference type="InterPro" id="IPR027417">
    <property type="entry name" value="P-loop_NTPase"/>
</dbReference>